<keyword evidence="2" id="KW-1133">Transmembrane helix</keyword>
<reference evidence="3 4" key="1">
    <citation type="submission" date="2023-07" db="EMBL/GenBank/DDBJ databases">
        <title>Sequencing the genomes of 1000 actinobacteria strains.</title>
        <authorList>
            <person name="Klenk H.-P."/>
        </authorList>
    </citation>
    <scope>NUCLEOTIDE SEQUENCE [LARGE SCALE GENOMIC DNA]</scope>
    <source>
        <strain evidence="3 4">DSM 44709</strain>
    </source>
</reference>
<gene>
    <name evidence="3" type="ORF">J2S42_005317</name>
</gene>
<comment type="caution">
    <text evidence="3">The sequence shown here is derived from an EMBL/GenBank/DDBJ whole genome shotgun (WGS) entry which is preliminary data.</text>
</comment>
<feature type="transmembrane region" description="Helical" evidence="2">
    <location>
        <begin position="50"/>
        <end position="70"/>
    </location>
</feature>
<sequence length="127" mass="12985">MIDSVLDRRRLLTTIGAVSLVFLAAFEFLAVTTIMPIITADLGGRDLYTLGFAATLAAGAVGMVTGGTLADRRGPARPLLAAIGLDAATGGARRGGVEDLGVGRPAERADQPSARSGDIRAFSGTTR</sequence>
<keyword evidence="4" id="KW-1185">Reference proteome</keyword>
<evidence type="ECO:0000313" key="4">
    <source>
        <dbReference type="Proteomes" id="UP001240236"/>
    </source>
</evidence>
<organism evidence="3 4">
    <name type="scientific">Catenuloplanes indicus</name>
    <dbReference type="NCBI Taxonomy" id="137267"/>
    <lineage>
        <taxon>Bacteria</taxon>
        <taxon>Bacillati</taxon>
        <taxon>Actinomycetota</taxon>
        <taxon>Actinomycetes</taxon>
        <taxon>Micromonosporales</taxon>
        <taxon>Micromonosporaceae</taxon>
        <taxon>Catenuloplanes</taxon>
    </lineage>
</organism>
<dbReference type="InterPro" id="IPR036259">
    <property type="entry name" value="MFS_trans_sf"/>
</dbReference>
<protein>
    <submittedName>
        <fullName evidence="3">MFS family permease</fullName>
    </submittedName>
</protein>
<dbReference type="Gene3D" id="1.20.1250.20">
    <property type="entry name" value="MFS general substrate transporter like domains"/>
    <property type="match status" value="1"/>
</dbReference>
<dbReference type="SUPFAM" id="SSF103473">
    <property type="entry name" value="MFS general substrate transporter"/>
    <property type="match status" value="1"/>
</dbReference>
<keyword evidence="2" id="KW-0812">Transmembrane</keyword>
<evidence type="ECO:0000313" key="3">
    <source>
        <dbReference type="EMBL" id="MDQ0368648.1"/>
    </source>
</evidence>
<dbReference type="Proteomes" id="UP001240236">
    <property type="component" value="Unassembled WGS sequence"/>
</dbReference>
<name>A0AAE3W2P9_9ACTN</name>
<proteinExistence type="predicted"/>
<feature type="transmembrane region" description="Helical" evidence="2">
    <location>
        <begin position="12"/>
        <end position="38"/>
    </location>
</feature>
<dbReference type="RefSeq" id="WP_307243329.1">
    <property type="nucleotide sequence ID" value="NZ_JAUSUZ010000001.1"/>
</dbReference>
<accession>A0AAE3W2P9</accession>
<feature type="region of interest" description="Disordered" evidence="1">
    <location>
        <begin position="90"/>
        <end position="127"/>
    </location>
</feature>
<dbReference type="AlphaFoldDB" id="A0AAE3W2P9"/>
<evidence type="ECO:0000256" key="2">
    <source>
        <dbReference type="SAM" id="Phobius"/>
    </source>
</evidence>
<dbReference type="EMBL" id="JAUSUZ010000001">
    <property type="protein sequence ID" value="MDQ0368648.1"/>
    <property type="molecule type" value="Genomic_DNA"/>
</dbReference>
<evidence type="ECO:0000256" key="1">
    <source>
        <dbReference type="SAM" id="MobiDB-lite"/>
    </source>
</evidence>
<keyword evidence="2" id="KW-0472">Membrane</keyword>